<accession>A0AAV4M276</accession>
<evidence type="ECO:0000313" key="1">
    <source>
        <dbReference type="EMBL" id="GIX66295.1"/>
    </source>
</evidence>
<protein>
    <submittedName>
        <fullName evidence="1">Cyclosome subunit, putative</fullName>
    </submittedName>
</protein>
<dbReference type="AlphaFoldDB" id="A0AAV4M276"/>
<keyword evidence="2" id="KW-1185">Reference proteome</keyword>
<sequence>MKGLYTIIAYAAFAFSRMASGAYTTEMALCADMCPSSPLVAEDGVGISKCFDACKRLIHRVKYGDVMDSTDFDGKVKAPKESALKRIRHSLGIKSDKGTPTS</sequence>
<evidence type="ECO:0000313" key="2">
    <source>
        <dbReference type="Proteomes" id="UP001497744"/>
    </source>
</evidence>
<dbReference type="EMBL" id="BPLF01000006">
    <property type="protein sequence ID" value="GIX66295.1"/>
    <property type="molecule type" value="Genomic_DNA"/>
</dbReference>
<reference evidence="1 2" key="1">
    <citation type="submission" date="2021-06" db="EMBL/GenBank/DDBJ databases">
        <title>Genome sequence of Babesia caballi.</title>
        <authorList>
            <person name="Yamagishi J."/>
            <person name="Kidaka T."/>
            <person name="Ochi A."/>
        </authorList>
    </citation>
    <scope>NUCLEOTIDE SEQUENCE [LARGE SCALE GENOMIC DNA]</scope>
    <source>
        <strain evidence="1">USDA-D6B2</strain>
    </source>
</reference>
<gene>
    <name evidence="1" type="ORF">BcabD6B2_57310</name>
</gene>
<organism evidence="1 2">
    <name type="scientific">Babesia caballi</name>
    <dbReference type="NCBI Taxonomy" id="5871"/>
    <lineage>
        <taxon>Eukaryota</taxon>
        <taxon>Sar</taxon>
        <taxon>Alveolata</taxon>
        <taxon>Apicomplexa</taxon>
        <taxon>Aconoidasida</taxon>
        <taxon>Piroplasmida</taxon>
        <taxon>Babesiidae</taxon>
        <taxon>Babesia</taxon>
    </lineage>
</organism>
<dbReference type="Proteomes" id="UP001497744">
    <property type="component" value="Unassembled WGS sequence"/>
</dbReference>
<comment type="caution">
    <text evidence="1">The sequence shown here is derived from an EMBL/GenBank/DDBJ whole genome shotgun (WGS) entry which is preliminary data.</text>
</comment>
<proteinExistence type="predicted"/>
<dbReference type="RefSeq" id="XP_067718364.1">
    <property type="nucleotide sequence ID" value="XM_067862263.1"/>
</dbReference>
<dbReference type="GeneID" id="94197776"/>
<name>A0AAV4M276_BABCB</name>